<name>A0A1A2Z0W0_9MYCO</name>
<evidence type="ECO:0000313" key="1">
    <source>
        <dbReference type="EMBL" id="OBI43925.1"/>
    </source>
</evidence>
<evidence type="ECO:0008006" key="3">
    <source>
        <dbReference type="Google" id="ProtNLM"/>
    </source>
</evidence>
<dbReference type="OrthoDB" id="9769734at2"/>
<protein>
    <recommendedName>
        <fullName evidence="3">Alkaline phosphatase</fullName>
    </recommendedName>
</protein>
<dbReference type="NCBIfam" id="NF033450">
    <property type="entry name" value="BREX_PglZ_1_B"/>
    <property type="match status" value="1"/>
</dbReference>
<organism evidence="1 2">
    <name type="scientific">Mycobacterium kyorinense</name>
    <dbReference type="NCBI Taxonomy" id="487514"/>
    <lineage>
        <taxon>Bacteria</taxon>
        <taxon>Bacillati</taxon>
        <taxon>Actinomycetota</taxon>
        <taxon>Actinomycetes</taxon>
        <taxon>Mycobacteriales</taxon>
        <taxon>Mycobacteriaceae</taxon>
        <taxon>Mycobacterium</taxon>
    </lineage>
</organism>
<accession>A0A1A2Z0W0</accession>
<dbReference type="EMBL" id="LZKJ01000143">
    <property type="protein sequence ID" value="OBI43925.1"/>
    <property type="molecule type" value="Genomic_DNA"/>
</dbReference>
<comment type="caution">
    <text evidence="1">The sequence shown here is derived from an EMBL/GenBank/DDBJ whole genome shotgun (WGS) entry which is preliminary data.</text>
</comment>
<dbReference type="RefSeq" id="WP_065015361.1">
    <property type="nucleotide sequence ID" value="NZ_LZKJ01000143.1"/>
</dbReference>
<reference evidence="2" key="1">
    <citation type="submission" date="2016-06" db="EMBL/GenBank/DDBJ databases">
        <authorList>
            <person name="Sutton G."/>
            <person name="Brinkac L."/>
            <person name="Sanka R."/>
            <person name="Adams M."/>
            <person name="Lau E."/>
            <person name="Sam S."/>
            <person name="Sreng N."/>
            <person name="Him V."/>
            <person name="Kerleguer A."/>
            <person name="Cheng S."/>
        </authorList>
    </citation>
    <scope>NUCLEOTIDE SEQUENCE [LARGE SCALE GENOMIC DNA]</scope>
    <source>
        <strain evidence="2">E861</strain>
    </source>
</reference>
<proteinExistence type="predicted"/>
<dbReference type="Proteomes" id="UP000093592">
    <property type="component" value="Unassembled WGS sequence"/>
</dbReference>
<dbReference type="AlphaFoldDB" id="A0A1A2Z0W0"/>
<sequence>MTETVLDRLGIALDDAARSDSNVFDPPVAILWPDKGRQWEGSIARLRQRRQVLTLGPHNPSSGTGPAYWLRCVAAGTLEIHGPGGLPVIYLPGVSRDDLRSVATSNQALAPLAPLQHRSQWFTQSSGKDWTVRALLINQDRGLGLSVAGDDSTSQALIAGLGDLVQLPLSRLKERYIDAPFLNGLLNPDPIRRLLQWIDDPVAVRQELGDVAWNAFVAQCESDFDFDPATAGVVEAARKLGTAEGAWVQVWQRFREAPGDYPGIHQRLRDARPMELFTPSGLAWPQDNEAAEDQLRNRLLDLASLTAAGAASQIAQLEDSHRERRGSVWAQLGKSPLAFAVEHLANLAAKCTSAPPTGNVEQLRGSYATGGWTVDLEALQALGEVDHDRDMKAVAAALDALYRPWVEAGARALQDAVGPEANSGTYVASDAPNLSASQVVMFVDGLRLDVAHLLAERLEGAGAKVAIDIGLAALPTVTHTSKPALVPINQALLGPGAALDACRVSSGATAGVQTLRSLLAEASVQVLTSSDFGDPAGRAWTEAGDIDRKGHSVGSRLAHEIEGEVTRIARRTRELLDTGWSVVSIVTDHGWILLPSGLPKNDSLPVAATAVKKGRCARLKDGASADVSTVPWHWDNNVRIAIAPGVSCFEANKTYEHGGISPQECFVPRLTITASEAATSSSAEITRIKWRGLTLVVEFTDLPEGAKVDLRRQAGDAASSIADLARFTSGTGKIILLVDDEDLEGATAQLVVVDADGTILLQRETTVGQNR</sequence>
<evidence type="ECO:0000313" key="2">
    <source>
        <dbReference type="Proteomes" id="UP000093592"/>
    </source>
</evidence>
<gene>
    <name evidence="1" type="ORF">A5707_03915</name>
</gene>